<reference evidence="3" key="3">
    <citation type="submission" date="2015-04" db="UniProtKB">
        <authorList>
            <consortium name="EnsemblPlants"/>
        </authorList>
    </citation>
    <scope>IDENTIFICATION</scope>
    <source>
        <strain evidence="3">cv. Jemalong A17</strain>
    </source>
</reference>
<dbReference type="EMBL" id="CM001217">
    <property type="protein sequence ID" value="KEH41985.1"/>
    <property type="molecule type" value="Genomic_DNA"/>
</dbReference>
<dbReference type="EnsemblPlants" id="KEH41985">
    <property type="protein sequence ID" value="KEH41985"/>
    <property type="gene ID" value="MTR_1g058600"/>
</dbReference>
<evidence type="ECO:0000313" key="3">
    <source>
        <dbReference type="EnsemblPlants" id="KEH41985"/>
    </source>
</evidence>
<keyword evidence="1" id="KW-1133">Transmembrane helix</keyword>
<protein>
    <submittedName>
        <fullName evidence="2">Transmembrane protein, putative</fullName>
    </submittedName>
</protein>
<keyword evidence="1 2" id="KW-0812">Transmembrane</keyword>
<evidence type="ECO:0000313" key="2">
    <source>
        <dbReference type="EMBL" id="KEH41985.1"/>
    </source>
</evidence>
<reference evidence="2 4" key="1">
    <citation type="journal article" date="2011" name="Nature">
        <title>The Medicago genome provides insight into the evolution of rhizobial symbioses.</title>
        <authorList>
            <person name="Young N.D."/>
            <person name="Debelle F."/>
            <person name="Oldroyd G.E."/>
            <person name="Geurts R."/>
            <person name="Cannon S.B."/>
            <person name="Udvardi M.K."/>
            <person name="Benedito V.A."/>
            <person name="Mayer K.F."/>
            <person name="Gouzy J."/>
            <person name="Schoof H."/>
            <person name="Van de Peer Y."/>
            <person name="Proost S."/>
            <person name="Cook D.R."/>
            <person name="Meyers B.C."/>
            <person name="Spannagl M."/>
            <person name="Cheung F."/>
            <person name="De Mita S."/>
            <person name="Krishnakumar V."/>
            <person name="Gundlach H."/>
            <person name="Zhou S."/>
            <person name="Mudge J."/>
            <person name="Bharti A.K."/>
            <person name="Murray J.D."/>
            <person name="Naoumkina M.A."/>
            <person name="Rosen B."/>
            <person name="Silverstein K.A."/>
            <person name="Tang H."/>
            <person name="Rombauts S."/>
            <person name="Zhao P.X."/>
            <person name="Zhou P."/>
            <person name="Barbe V."/>
            <person name="Bardou P."/>
            <person name="Bechner M."/>
            <person name="Bellec A."/>
            <person name="Berger A."/>
            <person name="Berges H."/>
            <person name="Bidwell S."/>
            <person name="Bisseling T."/>
            <person name="Choisne N."/>
            <person name="Couloux A."/>
            <person name="Denny R."/>
            <person name="Deshpande S."/>
            <person name="Dai X."/>
            <person name="Doyle J.J."/>
            <person name="Dudez A.M."/>
            <person name="Farmer A.D."/>
            <person name="Fouteau S."/>
            <person name="Franken C."/>
            <person name="Gibelin C."/>
            <person name="Gish J."/>
            <person name="Goldstein S."/>
            <person name="Gonzalez A.J."/>
            <person name="Green P.J."/>
            <person name="Hallab A."/>
            <person name="Hartog M."/>
            <person name="Hua A."/>
            <person name="Humphray S.J."/>
            <person name="Jeong D.H."/>
            <person name="Jing Y."/>
            <person name="Jocker A."/>
            <person name="Kenton S.M."/>
            <person name="Kim D.J."/>
            <person name="Klee K."/>
            <person name="Lai H."/>
            <person name="Lang C."/>
            <person name="Lin S."/>
            <person name="Macmil S.L."/>
            <person name="Magdelenat G."/>
            <person name="Matthews L."/>
            <person name="McCorrison J."/>
            <person name="Monaghan E.L."/>
            <person name="Mun J.H."/>
            <person name="Najar F.Z."/>
            <person name="Nicholson C."/>
            <person name="Noirot C."/>
            <person name="O'Bleness M."/>
            <person name="Paule C.R."/>
            <person name="Poulain J."/>
            <person name="Prion F."/>
            <person name="Qin B."/>
            <person name="Qu C."/>
            <person name="Retzel E.F."/>
            <person name="Riddle C."/>
            <person name="Sallet E."/>
            <person name="Samain S."/>
            <person name="Samson N."/>
            <person name="Sanders I."/>
            <person name="Saurat O."/>
            <person name="Scarpelli C."/>
            <person name="Schiex T."/>
            <person name="Segurens B."/>
            <person name="Severin A.J."/>
            <person name="Sherrier D.J."/>
            <person name="Shi R."/>
            <person name="Sims S."/>
            <person name="Singer S.R."/>
            <person name="Sinharoy S."/>
            <person name="Sterck L."/>
            <person name="Viollet A."/>
            <person name="Wang B.B."/>
            <person name="Wang K."/>
            <person name="Wang M."/>
            <person name="Wang X."/>
            <person name="Warfsmann J."/>
            <person name="Weissenbach J."/>
            <person name="White D.D."/>
            <person name="White J.D."/>
            <person name="Wiley G.B."/>
            <person name="Wincker P."/>
            <person name="Xing Y."/>
            <person name="Yang L."/>
            <person name="Yao Z."/>
            <person name="Ying F."/>
            <person name="Zhai J."/>
            <person name="Zhou L."/>
            <person name="Zuber A."/>
            <person name="Denarie J."/>
            <person name="Dixon R.A."/>
            <person name="May G.D."/>
            <person name="Schwartz D.C."/>
            <person name="Rogers J."/>
            <person name="Quetier F."/>
            <person name="Town C.D."/>
            <person name="Roe B.A."/>
        </authorList>
    </citation>
    <scope>NUCLEOTIDE SEQUENCE [LARGE SCALE GENOMIC DNA]</scope>
    <source>
        <strain evidence="2">A17</strain>
        <strain evidence="3 4">cv. Jemalong A17</strain>
    </source>
</reference>
<evidence type="ECO:0000256" key="1">
    <source>
        <dbReference type="SAM" id="Phobius"/>
    </source>
</evidence>
<evidence type="ECO:0000313" key="4">
    <source>
        <dbReference type="Proteomes" id="UP000002051"/>
    </source>
</evidence>
<keyword evidence="1" id="KW-0472">Membrane</keyword>
<organism evidence="2 4">
    <name type="scientific">Medicago truncatula</name>
    <name type="common">Barrel medic</name>
    <name type="synonym">Medicago tribuloides</name>
    <dbReference type="NCBI Taxonomy" id="3880"/>
    <lineage>
        <taxon>Eukaryota</taxon>
        <taxon>Viridiplantae</taxon>
        <taxon>Streptophyta</taxon>
        <taxon>Embryophyta</taxon>
        <taxon>Tracheophyta</taxon>
        <taxon>Spermatophyta</taxon>
        <taxon>Magnoliopsida</taxon>
        <taxon>eudicotyledons</taxon>
        <taxon>Gunneridae</taxon>
        <taxon>Pentapetalae</taxon>
        <taxon>rosids</taxon>
        <taxon>fabids</taxon>
        <taxon>Fabales</taxon>
        <taxon>Fabaceae</taxon>
        <taxon>Papilionoideae</taxon>
        <taxon>50 kb inversion clade</taxon>
        <taxon>NPAAA clade</taxon>
        <taxon>Hologalegina</taxon>
        <taxon>IRL clade</taxon>
        <taxon>Trifolieae</taxon>
        <taxon>Medicago</taxon>
    </lineage>
</organism>
<keyword evidence="4" id="KW-1185">Reference proteome</keyword>
<sequence>MWNRIRQQDIHTRFTFSTIPRSNDVMIAWFLLTYVMGMMKVFGVEKSYSHNGAHSKMIHIELDYDVTLFETYVDELNTIIASGEIDNVVVAVLMTKIKIFQSIIIF</sequence>
<dbReference type="HOGENOM" id="CLU_2227086_0_0_1"/>
<feature type="transmembrane region" description="Helical" evidence="1">
    <location>
        <begin position="26"/>
        <end position="44"/>
    </location>
</feature>
<dbReference type="Proteomes" id="UP000002051">
    <property type="component" value="Unassembled WGS sequence"/>
</dbReference>
<name>A0A072VV62_MEDTR</name>
<proteinExistence type="predicted"/>
<reference evidence="2 4" key="2">
    <citation type="journal article" date="2014" name="BMC Genomics">
        <title>An improved genome release (version Mt4.0) for the model legume Medicago truncatula.</title>
        <authorList>
            <person name="Tang H."/>
            <person name="Krishnakumar V."/>
            <person name="Bidwell S."/>
            <person name="Rosen B."/>
            <person name="Chan A."/>
            <person name="Zhou S."/>
            <person name="Gentzbittel L."/>
            <person name="Childs K.L."/>
            <person name="Yandell M."/>
            <person name="Gundlach H."/>
            <person name="Mayer K.F."/>
            <person name="Schwartz D.C."/>
            <person name="Town C.D."/>
        </authorList>
    </citation>
    <scope>GENOME REANNOTATION</scope>
    <source>
        <strain evidence="2">A17</strain>
        <strain evidence="3 4">cv. Jemalong A17</strain>
    </source>
</reference>
<dbReference type="AlphaFoldDB" id="A0A072VV62"/>
<gene>
    <name evidence="2" type="ordered locus">MTR_1g058600</name>
</gene>
<accession>A0A072VV62</accession>